<reference evidence="8 9" key="1">
    <citation type="submission" date="2017-06" db="EMBL/GenBank/DDBJ databases">
        <authorList>
            <person name="Kim H.J."/>
            <person name="Triplett B.A."/>
        </authorList>
    </citation>
    <scope>NUCLEOTIDE SEQUENCE [LARGE SCALE GENOMIC DNA]</scope>
    <source>
        <strain evidence="8 9">DSM 8800</strain>
    </source>
</reference>
<gene>
    <name evidence="8" type="ORF">SAMN06264855_12511</name>
</gene>
<feature type="transmembrane region" description="Helical" evidence="7">
    <location>
        <begin position="37"/>
        <end position="57"/>
    </location>
</feature>
<evidence type="ECO:0000256" key="3">
    <source>
        <dbReference type="ARBA" id="ARBA00022475"/>
    </source>
</evidence>
<dbReference type="PANTHER" id="PTHR34702:SF1">
    <property type="entry name" value="NA(+)_H(+) ANTIPORTER SUBUNIT F"/>
    <property type="match status" value="1"/>
</dbReference>
<protein>
    <submittedName>
        <fullName evidence="8">Multisubunit sodium/proton antiporter, MrpF subunit</fullName>
    </submittedName>
</protein>
<dbReference type="OrthoDB" id="84883at2157"/>
<feature type="transmembrane region" description="Helical" evidence="7">
    <location>
        <begin position="63"/>
        <end position="86"/>
    </location>
</feature>
<evidence type="ECO:0000313" key="8">
    <source>
        <dbReference type="EMBL" id="SNR63529.1"/>
    </source>
</evidence>
<evidence type="ECO:0000256" key="6">
    <source>
        <dbReference type="ARBA" id="ARBA00023136"/>
    </source>
</evidence>
<dbReference type="Proteomes" id="UP000198397">
    <property type="component" value="Unassembled WGS sequence"/>
</dbReference>
<dbReference type="GO" id="GO:0015385">
    <property type="term" value="F:sodium:proton antiporter activity"/>
    <property type="evidence" value="ECO:0007669"/>
    <property type="project" value="TreeGrafter"/>
</dbReference>
<name>A0A238XZQ6_HALVU</name>
<keyword evidence="5 7" id="KW-1133">Transmembrane helix</keyword>
<organism evidence="8 9">
    <name type="scientific">Halorubrum vacuolatum</name>
    <name type="common">Natronobacterium vacuolatum</name>
    <dbReference type="NCBI Taxonomy" id="63740"/>
    <lineage>
        <taxon>Archaea</taxon>
        <taxon>Methanobacteriati</taxon>
        <taxon>Methanobacteriota</taxon>
        <taxon>Stenosarchaea group</taxon>
        <taxon>Halobacteria</taxon>
        <taxon>Halobacteriales</taxon>
        <taxon>Haloferacaceae</taxon>
        <taxon>Halorubrum</taxon>
    </lineage>
</organism>
<dbReference type="PANTHER" id="PTHR34702">
    <property type="entry name" value="NA(+)/H(+) ANTIPORTER SUBUNIT F1"/>
    <property type="match status" value="1"/>
</dbReference>
<evidence type="ECO:0000256" key="5">
    <source>
        <dbReference type="ARBA" id="ARBA00022989"/>
    </source>
</evidence>
<keyword evidence="6 7" id="KW-0472">Membrane</keyword>
<comment type="subcellular location">
    <subcellularLocation>
        <location evidence="1">Cell membrane</location>
        <topology evidence="1">Multi-pass membrane protein</topology>
    </subcellularLocation>
</comment>
<feature type="transmembrane region" description="Helical" evidence="7">
    <location>
        <begin position="6"/>
        <end position="25"/>
    </location>
</feature>
<sequence length="96" mass="10241">MTDLANTALLAAAAITVLLGLVVLYRVVVGPTTQDRVIAINVVGTTIVMVLALLSAGLDRPEYLDIAIVYALLNFVLALVVGRATYDPEGVSWRWS</sequence>
<dbReference type="EMBL" id="FZNQ01000025">
    <property type="protein sequence ID" value="SNR63529.1"/>
    <property type="molecule type" value="Genomic_DNA"/>
</dbReference>
<keyword evidence="3" id="KW-1003">Cell membrane</keyword>
<keyword evidence="2" id="KW-0813">Transport</keyword>
<dbReference type="AlphaFoldDB" id="A0A238XZQ6"/>
<evidence type="ECO:0000313" key="9">
    <source>
        <dbReference type="Proteomes" id="UP000198397"/>
    </source>
</evidence>
<dbReference type="NCBIfam" id="NF009244">
    <property type="entry name" value="PRK12599.1-3"/>
    <property type="match status" value="1"/>
</dbReference>
<dbReference type="Pfam" id="PF04066">
    <property type="entry name" value="MrpF_PhaF"/>
    <property type="match status" value="1"/>
</dbReference>
<proteinExistence type="predicted"/>
<keyword evidence="9" id="KW-1185">Reference proteome</keyword>
<dbReference type="InterPro" id="IPR007208">
    <property type="entry name" value="MrpF/PhaF-like"/>
</dbReference>
<accession>A0A238XZQ6</accession>
<evidence type="ECO:0000256" key="7">
    <source>
        <dbReference type="SAM" id="Phobius"/>
    </source>
</evidence>
<dbReference type="GO" id="GO:0005886">
    <property type="term" value="C:plasma membrane"/>
    <property type="evidence" value="ECO:0007669"/>
    <property type="project" value="UniProtKB-SubCell"/>
</dbReference>
<dbReference type="RefSeq" id="WP_089385821.1">
    <property type="nucleotide sequence ID" value="NZ_FZNQ01000025.1"/>
</dbReference>
<keyword evidence="4 7" id="KW-0812">Transmembrane</keyword>
<evidence type="ECO:0000256" key="2">
    <source>
        <dbReference type="ARBA" id="ARBA00022448"/>
    </source>
</evidence>
<evidence type="ECO:0000256" key="1">
    <source>
        <dbReference type="ARBA" id="ARBA00004651"/>
    </source>
</evidence>
<evidence type="ECO:0000256" key="4">
    <source>
        <dbReference type="ARBA" id="ARBA00022692"/>
    </source>
</evidence>